<evidence type="ECO:0000313" key="3">
    <source>
        <dbReference type="EMBL" id="SBO14338.1"/>
    </source>
</evidence>
<dbReference type="Pfam" id="PF00578">
    <property type="entry name" value="AhpC-TSA"/>
    <property type="match status" value="1"/>
</dbReference>
<dbReference type="OMA" id="CNIKWKP"/>
<feature type="domain" description="Thioredoxin" evidence="1">
    <location>
        <begin position="9"/>
        <end position="164"/>
    </location>
</feature>
<sequence>MAAVSTPTLDEKFVARDFSLRSVDGNFYGLDALKGGAALLVMFLCNHCPYVKAIIKRLVVDVKELMEKHDVRAVAIMPNDTVAYPEDSYDKMVSFAAEHGFPFHYLIDETQDVARSYGAVCTPDFFCFNRDLQLCYRGRFDDQKAVEGALGASELYEAVKFIATTGGVPENQKPSIGCSIKWRCVDDILS</sequence>
<dbReference type="GO" id="GO:0016491">
    <property type="term" value="F:oxidoreductase activity"/>
    <property type="evidence" value="ECO:0007669"/>
    <property type="project" value="InterPro"/>
</dbReference>
<dbReference type="AlphaFoldDB" id="A0A098EDY7"/>
<dbReference type="Proteomes" id="UP000055047">
    <property type="component" value="Unassembled WGS sequence"/>
</dbReference>
<evidence type="ECO:0000313" key="2">
    <source>
        <dbReference type="EMBL" id="CEG20514.1"/>
    </source>
</evidence>
<evidence type="ECO:0000259" key="1">
    <source>
        <dbReference type="PROSITE" id="PS51352"/>
    </source>
</evidence>
<reference evidence="3" key="2">
    <citation type="submission" date="2016-03" db="EMBL/GenBank/DDBJ databases">
        <authorList>
            <person name="Loux V."/>
        </authorList>
    </citation>
    <scope>NUCLEOTIDE SEQUENCE</scope>
    <source>
        <strain evidence="3">C1</strain>
    </source>
</reference>
<dbReference type="PROSITE" id="PS51352">
    <property type="entry name" value="THIOREDOXIN_2"/>
    <property type="match status" value="1"/>
</dbReference>
<dbReference type="EMBL" id="FLLR01000023">
    <property type="protein sequence ID" value="SBO14338.1"/>
    <property type="molecule type" value="Genomic_DNA"/>
</dbReference>
<dbReference type="InterPro" id="IPR047262">
    <property type="entry name" value="PRX-like1"/>
</dbReference>
<dbReference type="GO" id="GO:0016209">
    <property type="term" value="F:antioxidant activity"/>
    <property type="evidence" value="ECO:0007669"/>
    <property type="project" value="InterPro"/>
</dbReference>
<gene>
    <name evidence="2" type="primary">bcp</name>
    <name evidence="3" type="ORF">ANAPC1_00688</name>
    <name evidence="2" type="ORF">ANAPHAGO_00719</name>
</gene>
<dbReference type="SUPFAM" id="SSF52833">
    <property type="entry name" value="Thioredoxin-like"/>
    <property type="match status" value="1"/>
</dbReference>
<organism evidence="2 4">
    <name type="scientific">Anaplasma phagocytophilum</name>
    <name type="common">Ehrlichia phagocytophila</name>
    <dbReference type="NCBI Taxonomy" id="948"/>
    <lineage>
        <taxon>Bacteria</taxon>
        <taxon>Pseudomonadati</taxon>
        <taxon>Pseudomonadota</taxon>
        <taxon>Alphaproteobacteria</taxon>
        <taxon>Rickettsiales</taxon>
        <taxon>Anaplasmataceae</taxon>
        <taxon>Anaplasma</taxon>
        <taxon>phagocytophilum group</taxon>
    </lineage>
</organism>
<dbReference type="RefSeq" id="WP_011451327.1">
    <property type="nucleotide sequence ID" value="NZ_CCXQ01000023.1"/>
</dbReference>
<evidence type="ECO:0000313" key="4">
    <source>
        <dbReference type="Proteomes" id="UP000055047"/>
    </source>
</evidence>
<dbReference type="InterPro" id="IPR013766">
    <property type="entry name" value="Thioredoxin_domain"/>
</dbReference>
<dbReference type="InterPro" id="IPR000866">
    <property type="entry name" value="AhpC/TSA"/>
</dbReference>
<name>A0A098EDY7_ANAPH</name>
<dbReference type="GeneID" id="92747823"/>
<reference evidence="5" key="3">
    <citation type="submission" date="2016-03" db="EMBL/GenBank/DDBJ databases">
        <authorList>
            <person name="Loux Valentin"/>
        </authorList>
    </citation>
    <scope>NUCLEOTIDE SEQUENCE [LARGE SCALE GENOMIC DNA]</scope>
    <source>
        <strain evidence="5">C1</strain>
    </source>
</reference>
<dbReference type="PANTHER" id="PTHR43640:SF1">
    <property type="entry name" value="THIOREDOXIN-DEPENDENT PEROXIREDOXIN"/>
    <property type="match status" value="1"/>
</dbReference>
<proteinExistence type="predicted"/>
<dbReference type="EMBL" id="CCXQ01000023">
    <property type="protein sequence ID" value="CEG20514.1"/>
    <property type="molecule type" value="Genomic_DNA"/>
</dbReference>
<dbReference type="Proteomes" id="UP000078419">
    <property type="component" value="Unassembled WGS sequence"/>
</dbReference>
<dbReference type="InterPro" id="IPR036249">
    <property type="entry name" value="Thioredoxin-like_sf"/>
</dbReference>
<dbReference type="CDD" id="cd02969">
    <property type="entry name" value="PRX_like1"/>
    <property type="match status" value="1"/>
</dbReference>
<dbReference type="PATRIC" id="fig|948.7.peg.724"/>
<evidence type="ECO:0000313" key="5">
    <source>
        <dbReference type="Proteomes" id="UP000078419"/>
    </source>
</evidence>
<reference evidence="2 4" key="1">
    <citation type="submission" date="2014-09" db="EMBL/GenBank/DDBJ databases">
        <authorList>
            <person name="Loux Valentin"/>
            <person name="Dugat Thibaut"/>
        </authorList>
    </citation>
    <scope>NUCLEOTIDE SEQUENCE [LARGE SCALE GENOMIC DNA]</scope>
    <source>
        <strain evidence="2 4">BOV-10_179</strain>
    </source>
</reference>
<dbReference type="PANTHER" id="PTHR43640">
    <property type="entry name" value="OS07G0260300 PROTEIN"/>
    <property type="match status" value="1"/>
</dbReference>
<protein>
    <submittedName>
        <fullName evidence="3">AhpC/TSA family protein</fullName>
    </submittedName>
    <submittedName>
        <fullName evidence="2">Alkyl hydroperoxide reductase/ Thiol specific antioxidant/ Mal allergen</fullName>
    </submittedName>
</protein>
<dbReference type="Gene3D" id="3.40.30.10">
    <property type="entry name" value="Glutaredoxin"/>
    <property type="match status" value="1"/>
</dbReference>
<accession>A0A098EDY7</accession>